<comment type="caution">
    <text evidence="1">The sequence shown here is derived from an EMBL/GenBank/DDBJ whole genome shotgun (WGS) entry which is preliminary data.</text>
</comment>
<evidence type="ECO:0000313" key="2">
    <source>
        <dbReference type="Proteomes" id="UP000003150"/>
    </source>
</evidence>
<dbReference type="Proteomes" id="UP000003150">
    <property type="component" value="Unassembled WGS sequence"/>
</dbReference>
<organism evidence="1 2">
    <name type="scientific">Schaalia odontolytica F0309</name>
    <dbReference type="NCBI Taxonomy" id="649742"/>
    <lineage>
        <taxon>Bacteria</taxon>
        <taxon>Bacillati</taxon>
        <taxon>Actinomycetota</taxon>
        <taxon>Actinomycetes</taxon>
        <taxon>Actinomycetales</taxon>
        <taxon>Actinomycetaceae</taxon>
        <taxon>Schaalia</taxon>
    </lineage>
</organism>
<name>D4TWK2_9ACTO</name>
<reference evidence="1 2" key="1">
    <citation type="submission" date="2009-10" db="EMBL/GenBank/DDBJ databases">
        <authorList>
            <person name="Weinstock G."/>
            <person name="Sodergren E."/>
            <person name="Clifton S."/>
            <person name="Fulton L."/>
            <person name="Fulton B."/>
            <person name="Courtney L."/>
            <person name="Fronick C."/>
            <person name="Harrison M."/>
            <person name="Strong C."/>
            <person name="Farmer C."/>
            <person name="Delahaunty K."/>
            <person name="Markovic C."/>
            <person name="Hall O."/>
            <person name="Minx P."/>
            <person name="Tomlinson C."/>
            <person name="Mitreva M."/>
            <person name="Nelson J."/>
            <person name="Hou S."/>
            <person name="Wollam A."/>
            <person name="Pepin K.H."/>
            <person name="Johnson M."/>
            <person name="Bhonagiri V."/>
            <person name="Nash W.E."/>
            <person name="Warren W."/>
            <person name="Chinwalla A."/>
            <person name="Mardis E.R."/>
            <person name="Wilson R.K."/>
        </authorList>
    </citation>
    <scope>NUCLEOTIDE SEQUENCE [LARGE SCALE GENOMIC DNA]</scope>
    <source>
        <strain evidence="1 2">F0309</strain>
    </source>
</reference>
<gene>
    <name evidence="1" type="ORF">HMPREF0970_00312</name>
</gene>
<accession>D4TWK2</accession>
<sequence length="40" mass="4557">MFVRFNERGVSSVCVKVPVIEKRAGGDAFEFRRIATTRQV</sequence>
<proteinExistence type="predicted"/>
<evidence type="ECO:0000313" key="1">
    <source>
        <dbReference type="EMBL" id="EFF80676.1"/>
    </source>
</evidence>
<dbReference type="HOGENOM" id="CLU_3283604_0_0_11"/>
<dbReference type="AlphaFoldDB" id="D4TWK2"/>
<protein>
    <submittedName>
        <fullName evidence="1">Uncharacterized protein</fullName>
    </submittedName>
</protein>
<dbReference type="EMBL" id="ACYT02000012">
    <property type="protein sequence ID" value="EFF80676.1"/>
    <property type="molecule type" value="Genomic_DNA"/>
</dbReference>